<dbReference type="GO" id="GO:0003723">
    <property type="term" value="F:RNA binding"/>
    <property type="evidence" value="ECO:0007669"/>
    <property type="project" value="UniProtKB-UniRule"/>
</dbReference>
<dbReference type="AlphaFoldDB" id="A0A0D2HL77"/>
<dbReference type="NCBIfam" id="TIGR01951">
    <property type="entry name" value="nusB"/>
    <property type="match status" value="1"/>
</dbReference>
<dbReference type="GO" id="GO:0006353">
    <property type="term" value="P:DNA-templated transcription termination"/>
    <property type="evidence" value="ECO:0007669"/>
    <property type="project" value="UniProtKB-UniRule"/>
</dbReference>
<dbReference type="InterPro" id="IPR035926">
    <property type="entry name" value="NusB-like_sf"/>
</dbReference>
<gene>
    <name evidence="6" type="primary">nusB</name>
    <name evidence="8" type="ORF">X474_24195</name>
</gene>
<dbReference type="Gene3D" id="1.10.940.10">
    <property type="entry name" value="NusB-like"/>
    <property type="match status" value="1"/>
</dbReference>
<comment type="function">
    <text evidence="6">Involved in transcription antitermination. Required for transcription of ribosomal RNA (rRNA) genes. Binds specifically to the boxA antiterminator sequence of the ribosomal RNA (rrn) operons.</text>
</comment>
<dbReference type="PANTHER" id="PTHR11078">
    <property type="entry name" value="N UTILIZATION SUBSTANCE PROTEIN B-RELATED"/>
    <property type="match status" value="1"/>
</dbReference>
<keyword evidence="2 6" id="KW-0889">Transcription antitermination</keyword>
<dbReference type="PATRIC" id="fig|1429043.3.peg.5116"/>
<comment type="similarity">
    <text evidence="1 6">Belongs to the NusB family.</text>
</comment>
<keyword evidence="5 6" id="KW-0804">Transcription</keyword>
<evidence type="ECO:0000256" key="6">
    <source>
        <dbReference type="HAMAP-Rule" id="MF_00073"/>
    </source>
</evidence>
<evidence type="ECO:0000256" key="3">
    <source>
        <dbReference type="ARBA" id="ARBA00022884"/>
    </source>
</evidence>
<accession>A0A0D2HL77</accession>
<evidence type="ECO:0000256" key="5">
    <source>
        <dbReference type="ARBA" id="ARBA00023163"/>
    </source>
</evidence>
<evidence type="ECO:0000256" key="4">
    <source>
        <dbReference type="ARBA" id="ARBA00023015"/>
    </source>
</evidence>
<dbReference type="GO" id="GO:0031564">
    <property type="term" value="P:transcription antitermination"/>
    <property type="evidence" value="ECO:0007669"/>
    <property type="project" value="UniProtKB-KW"/>
</dbReference>
<dbReference type="InterPro" id="IPR011605">
    <property type="entry name" value="NusB_fam"/>
</dbReference>
<dbReference type="SUPFAM" id="SSF48013">
    <property type="entry name" value="NusB-like"/>
    <property type="match status" value="1"/>
</dbReference>
<dbReference type="InParanoid" id="A0A0D2HL77"/>
<dbReference type="Pfam" id="PF01029">
    <property type="entry name" value="NusB"/>
    <property type="match status" value="1"/>
</dbReference>
<evidence type="ECO:0000256" key="2">
    <source>
        <dbReference type="ARBA" id="ARBA00022814"/>
    </source>
</evidence>
<keyword evidence="9" id="KW-1185">Reference proteome</keyword>
<dbReference type="GO" id="GO:0005829">
    <property type="term" value="C:cytosol"/>
    <property type="evidence" value="ECO:0007669"/>
    <property type="project" value="TreeGrafter"/>
</dbReference>
<keyword evidence="4 6" id="KW-0805">Transcription regulation</keyword>
<evidence type="ECO:0000313" key="8">
    <source>
        <dbReference type="EMBL" id="KIX11388.1"/>
    </source>
</evidence>
<dbReference type="EMBL" id="AZAC01000056">
    <property type="protein sequence ID" value="KIX11388.1"/>
    <property type="molecule type" value="Genomic_DNA"/>
</dbReference>
<comment type="caution">
    <text evidence="8">The sequence shown here is derived from an EMBL/GenBank/DDBJ whole genome shotgun (WGS) entry which is preliminary data.</text>
</comment>
<evidence type="ECO:0000313" key="9">
    <source>
        <dbReference type="Proteomes" id="UP000032233"/>
    </source>
</evidence>
<dbReference type="Proteomes" id="UP000032233">
    <property type="component" value="Unassembled WGS sequence"/>
</dbReference>
<protein>
    <recommendedName>
        <fullName evidence="6">Transcription antitermination protein NusB</fullName>
    </recommendedName>
    <alternativeName>
        <fullName evidence="6">Antitermination factor NusB</fullName>
    </alternativeName>
</protein>
<dbReference type="STRING" id="1429043.X474_24195"/>
<name>A0A0D2HL77_9BACT</name>
<dbReference type="HAMAP" id="MF_00073">
    <property type="entry name" value="NusB"/>
    <property type="match status" value="1"/>
</dbReference>
<dbReference type="FunCoup" id="A0A0D2HL77">
    <property type="interactions" value="367"/>
</dbReference>
<dbReference type="OrthoDB" id="9797817at2"/>
<organism evidence="8 9">
    <name type="scientific">Dethiosulfatarculus sandiegensis</name>
    <dbReference type="NCBI Taxonomy" id="1429043"/>
    <lineage>
        <taxon>Bacteria</taxon>
        <taxon>Pseudomonadati</taxon>
        <taxon>Thermodesulfobacteriota</taxon>
        <taxon>Desulfarculia</taxon>
        <taxon>Desulfarculales</taxon>
        <taxon>Desulfarculaceae</taxon>
        <taxon>Dethiosulfatarculus</taxon>
    </lineage>
</organism>
<dbReference type="PANTHER" id="PTHR11078:SF3">
    <property type="entry name" value="ANTITERMINATION NUSB DOMAIN-CONTAINING PROTEIN"/>
    <property type="match status" value="1"/>
</dbReference>
<sequence length="148" mass="16888">MTLIKERRRSRELALMVLYQMEHSRTMVDDALDTFADNFEAPPQYFAYTEELVRGIGDNKSAIDSELNQVSKRWKLDRMARVDRNILRLACQEMLHTNGEVPPKVAISEAVELAKRFGSEDSPAFVNGVLDSLLNSHFGKISKKNTSR</sequence>
<keyword evidence="3 6" id="KW-0694">RNA-binding</keyword>
<proteinExistence type="inferred from homology"/>
<feature type="domain" description="NusB/RsmB/TIM44" evidence="7">
    <location>
        <begin position="9"/>
        <end position="133"/>
    </location>
</feature>
<dbReference type="InterPro" id="IPR006027">
    <property type="entry name" value="NusB_RsmB_TIM44"/>
</dbReference>
<dbReference type="RefSeq" id="WP_044351964.1">
    <property type="nucleotide sequence ID" value="NZ_AZAC01000056.1"/>
</dbReference>
<evidence type="ECO:0000259" key="7">
    <source>
        <dbReference type="Pfam" id="PF01029"/>
    </source>
</evidence>
<evidence type="ECO:0000256" key="1">
    <source>
        <dbReference type="ARBA" id="ARBA00005952"/>
    </source>
</evidence>
<reference evidence="8 9" key="1">
    <citation type="submission" date="2013-11" db="EMBL/GenBank/DDBJ databases">
        <title>Metagenomic analysis of a methanogenic consortium involved in long chain n-alkane degradation.</title>
        <authorList>
            <person name="Davidova I.A."/>
            <person name="Callaghan A.V."/>
            <person name="Wawrik B."/>
            <person name="Pruitt S."/>
            <person name="Marks C."/>
            <person name="Duncan K.E."/>
            <person name="Suflita J.M."/>
        </authorList>
    </citation>
    <scope>NUCLEOTIDE SEQUENCE [LARGE SCALE GENOMIC DNA]</scope>
    <source>
        <strain evidence="8 9">SPR</strain>
    </source>
</reference>